<sequence length="88" mass="10236">MNHEFDDDCPCAECARIWDEAIAVCMKQGCLRIVDIGPQDVYYRRKAEFIGRRITNASLEQWPGEEWEHGEATLEDGGMWCFHQVKTE</sequence>
<proteinExistence type="predicted"/>
<evidence type="ECO:0000313" key="2">
    <source>
        <dbReference type="EMBL" id="QJA78091.1"/>
    </source>
</evidence>
<gene>
    <name evidence="2" type="ORF">MM415A01139_0009</name>
    <name evidence="3" type="ORF">MM415B06510_0006</name>
    <name evidence="1" type="ORF">TM448A00527_0017</name>
    <name evidence="4" type="ORF">TM448B00869_0026</name>
</gene>
<evidence type="ECO:0000313" key="1">
    <source>
        <dbReference type="EMBL" id="QJA46811.1"/>
    </source>
</evidence>
<dbReference type="EMBL" id="MT144022">
    <property type="protein sequence ID" value="QJA46811.1"/>
    <property type="molecule type" value="Genomic_DNA"/>
</dbReference>
<dbReference type="EMBL" id="MT143472">
    <property type="protein sequence ID" value="QJA97205.1"/>
    <property type="molecule type" value="Genomic_DNA"/>
</dbReference>
<organism evidence="1">
    <name type="scientific">viral metagenome</name>
    <dbReference type="NCBI Taxonomy" id="1070528"/>
    <lineage>
        <taxon>unclassified sequences</taxon>
        <taxon>metagenomes</taxon>
        <taxon>organismal metagenomes</taxon>
    </lineage>
</organism>
<accession>A0A6H1ZHA3</accession>
<name>A0A6H1ZHA3_9ZZZZ</name>
<dbReference type="EMBL" id="MT144666">
    <property type="protein sequence ID" value="QJH96900.1"/>
    <property type="molecule type" value="Genomic_DNA"/>
</dbReference>
<dbReference type="AlphaFoldDB" id="A0A6H1ZHA3"/>
<evidence type="ECO:0000313" key="4">
    <source>
        <dbReference type="EMBL" id="QJH96900.1"/>
    </source>
</evidence>
<reference evidence="1" key="1">
    <citation type="submission" date="2020-03" db="EMBL/GenBank/DDBJ databases">
        <title>The deep terrestrial virosphere.</title>
        <authorList>
            <person name="Holmfeldt K."/>
            <person name="Nilsson E."/>
            <person name="Simone D."/>
            <person name="Lopez-Fernandez M."/>
            <person name="Wu X."/>
            <person name="de Brujin I."/>
            <person name="Lundin D."/>
            <person name="Andersson A."/>
            <person name="Bertilsson S."/>
            <person name="Dopson M."/>
        </authorList>
    </citation>
    <scope>NUCLEOTIDE SEQUENCE</scope>
    <source>
        <strain evidence="2">MM415A01139</strain>
        <strain evidence="3">MM415B06510</strain>
        <strain evidence="1">TM448A00527</strain>
        <strain evidence="4">TM448B00869</strain>
    </source>
</reference>
<evidence type="ECO:0000313" key="3">
    <source>
        <dbReference type="EMBL" id="QJA97205.1"/>
    </source>
</evidence>
<dbReference type="EMBL" id="MT142320">
    <property type="protein sequence ID" value="QJA78091.1"/>
    <property type="molecule type" value="Genomic_DNA"/>
</dbReference>
<protein>
    <submittedName>
        <fullName evidence="1">Uncharacterized protein</fullName>
    </submittedName>
</protein>